<evidence type="ECO:0000259" key="2">
    <source>
        <dbReference type="Pfam" id="PF20151"/>
    </source>
</evidence>
<dbReference type="AlphaFoldDB" id="A0A2A9NKX7"/>
<dbReference type="EMBL" id="KZ302066">
    <property type="protein sequence ID" value="PFH48352.1"/>
    <property type="molecule type" value="Genomic_DNA"/>
</dbReference>
<evidence type="ECO:0000256" key="1">
    <source>
        <dbReference type="SAM" id="Phobius"/>
    </source>
</evidence>
<reference evidence="3 4" key="1">
    <citation type="submission" date="2014-02" db="EMBL/GenBank/DDBJ databases">
        <title>Transposable element dynamics among asymbiotic and ectomycorrhizal Amanita fungi.</title>
        <authorList>
            <consortium name="DOE Joint Genome Institute"/>
            <person name="Hess J."/>
            <person name="Skrede I."/>
            <person name="Wolfe B."/>
            <person name="LaButti K."/>
            <person name="Ohm R.A."/>
            <person name="Grigoriev I.V."/>
            <person name="Pringle A."/>
        </authorList>
    </citation>
    <scope>NUCLEOTIDE SEQUENCE [LARGE SCALE GENOMIC DNA]</scope>
    <source>
        <strain evidence="3 4">SKay4041</strain>
    </source>
</reference>
<dbReference type="Pfam" id="PF20151">
    <property type="entry name" value="DUF6533"/>
    <property type="match status" value="1"/>
</dbReference>
<name>A0A2A9NKX7_9AGAR</name>
<evidence type="ECO:0000313" key="3">
    <source>
        <dbReference type="EMBL" id="PFH48352.1"/>
    </source>
</evidence>
<feature type="transmembrane region" description="Helical" evidence="1">
    <location>
        <begin position="13"/>
        <end position="34"/>
    </location>
</feature>
<feature type="transmembrane region" description="Helical" evidence="1">
    <location>
        <begin position="136"/>
        <end position="157"/>
    </location>
</feature>
<evidence type="ECO:0000313" key="4">
    <source>
        <dbReference type="Proteomes" id="UP000242287"/>
    </source>
</evidence>
<accession>A0A2A9NKX7</accession>
<keyword evidence="1" id="KW-0472">Membrane</keyword>
<gene>
    <name evidence="3" type="ORF">AMATHDRAFT_49601</name>
</gene>
<dbReference type="InterPro" id="IPR045340">
    <property type="entry name" value="DUF6533"/>
</dbReference>
<keyword evidence="4" id="KW-1185">Reference proteome</keyword>
<keyword evidence="1" id="KW-0812">Transmembrane</keyword>
<keyword evidence="1" id="KW-1133">Transmembrane helix</keyword>
<protein>
    <recommendedName>
        <fullName evidence="2">DUF6533 domain-containing protein</fullName>
    </recommendedName>
</protein>
<feature type="transmembrane region" description="Helical" evidence="1">
    <location>
        <begin position="203"/>
        <end position="220"/>
    </location>
</feature>
<organism evidence="3 4">
    <name type="scientific">Amanita thiersii Skay4041</name>
    <dbReference type="NCBI Taxonomy" id="703135"/>
    <lineage>
        <taxon>Eukaryota</taxon>
        <taxon>Fungi</taxon>
        <taxon>Dikarya</taxon>
        <taxon>Basidiomycota</taxon>
        <taxon>Agaricomycotina</taxon>
        <taxon>Agaricomycetes</taxon>
        <taxon>Agaricomycetidae</taxon>
        <taxon>Agaricales</taxon>
        <taxon>Pluteineae</taxon>
        <taxon>Amanitaceae</taxon>
        <taxon>Amanita</taxon>
    </lineage>
</organism>
<dbReference type="Proteomes" id="UP000242287">
    <property type="component" value="Unassembled WGS sequence"/>
</dbReference>
<feature type="transmembrane region" description="Helical" evidence="1">
    <location>
        <begin position="178"/>
        <end position="197"/>
    </location>
</feature>
<dbReference type="OrthoDB" id="3020506at2759"/>
<sequence length="274" mass="30998">MVDLSPDALARRALVRLCTTASAFLLSFDTFYMFQQECHFIWCTPSPITLVKCIYLFSRYFILLFQIFDLAYGDPSPENCMQVLVLCAVRRNNGITINVRNHSHVESISTTVLALCDSHIDDACVATNTPRGVIEYAVVICAQQLLIWGLTLMRWSFLKTMDDAGRRLNRVMIRDGTWVLVSVCAIMSVTTPYSIYIDQVTHVMFSIMIPLFSISVGCRLSDNEKRLLRHTQTCRLVINMQSLAIESLENDSQELTSIQASSNIESSNSAQRQD</sequence>
<proteinExistence type="predicted"/>
<feature type="domain" description="DUF6533" evidence="2">
    <location>
        <begin position="18"/>
        <end position="64"/>
    </location>
</feature>